<dbReference type="Proteomes" id="UP001153076">
    <property type="component" value="Unassembled WGS sequence"/>
</dbReference>
<sequence length="169" mass="18642">MQNQLSSKTLGFNDFGLLILDGDLFDSISFLSILAVSTMRKGEKTIQRKNNSKQGMFNRNGEVNSTLEKYLGFLLIEQLPPKLNKKANTPLEVGVIGWSKMNYCVNALPPLNSAINMDQHQHGDSSDPCDVQSAEGESFAPRDATKENALTLGTILEDEDVDVQYQEGS</sequence>
<evidence type="ECO:0000313" key="3">
    <source>
        <dbReference type="Proteomes" id="UP001153076"/>
    </source>
</evidence>
<reference evidence="2" key="1">
    <citation type="submission" date="2022-04" db="EMBL/GenBank/DDBJ databases">
        <title>Carnegiea gigantea Genome sequencing and assembly v2.</title>
        <authorList>
            <person name="Copetti D."/>
            <person name="Sanderson M.J."/>
            <person name="Burquez A."/>
            <person name="Wojciechowski M.F."/>
        </authorList>
    </citation>
    <scope>NUCLEOTIDE SEQUENCE</scope>
    <source>
        <strain evidence="2">SGP5-SGP5p</strain>
        <tissue evidence="2">Aerial part</tissue>
    </source>
</reference>
<dbReference type="AlphaFoldDB" id="A0A9Q1JU86"/>
<gene>
    <name evidence="2" type="ORF">Cgig2_022985</name>
</gene>
<comment type="caution">
    <text evidence="2">The sequence shown here is derived from an EMBL/GenBank/DDBJ whole genome shotgun (WGS) entry which is preliminary data.</text>
</comment>
<name>A0A9Q1JU86_9CARY</name>
<protein>
    <submittedName>
        <fullName evidence="2">Uncharacterized protein</fullName>
    </submittedName>
</protein>
<proteinExistence type="predicted"/>
<dbReference type="EMBL" id="JAKOGI010000729">
    <property type="protein sequence ID" value="KAJ8431043.1"/>
    <property type="molecule type" value="Genomic_DNA"/>
</dbReference>
<evidence type="ECO:0000313" key="2">
    <source>
        <dbReference type="EMBL" id="KAJ8431043.1"/>
    </source>
</evidence>
<feature type="region of interest" description="Disordered" evidence="1">
    <location>
        <begin position="116"/>
        <end position="146"/>
    </location>
</feature>
<organism evidence="2 3">
    <name type="scientific">Carnegiea gigantea</name>
    <dbReference type="NCBI Taxonomy" id="171969"/>
    <lineage>
        <taxon>Eukaryota</taxon>
        <taxon>Viridiplantae</taxon>
        <taxon>Streptophyta</taxon>
        <taxon>Embryophyta</taxon>
        <taxon>Tracheophyta</taxon>
        <taxon>Spermatophyta</taxon>
        <taxon>Magnoliopsida</taxon>
        <taxon>eudicotyledons</taxon>
        <taxon>Gunneridae</taxon>
        <taxon>Pentapetalae</taxon>
        <taxon>Caryophyllales</taxon>
        <taxon>Cactineae</taxon>
        <taxon>Cactaceae</taxon>
        <taxon>Cactoideae</taxon>
        <taxon>Echinocereeae</taxon>
        <taxon>Carnegiea</taxon>
    </lineage>
</organism>
<keyword evidence="3" id="KW-1185">Reference proteome</keyword>
<evidence type="ECO:0000256" key="1">
    <source>
        <dbReference type="SAM" id="MobiDB-lite"/>
    </source>
</evidence>
<accession>A0A9Q1JU86</accession>